<reference evidence="1" key="1">
    <citation type="journal article" date="2022" name="Int. J. Mol. Sci.">
        <title>Draft Genome of Tanacetum Coccineum: Genomic Comparison of Closely Related Tanacetum-Family Plants.</title>
        <authorList>
            <person name="Yamashiro T."/>
            <person name="Shiraishi A."/>
            <person name="Nakayama K."/>
            <person name="Satake H."/>
        </authorList>
    </citation>
    <scope>NUCLEOTIDE SEQUENCE</scope>
</reference>
<evidence type="ECO:0000313" key="1">
    <source>
        <dbReference type="EMBL" id="GJT00085.1"/>
    </source>
</evidence>
<accession>A0ABQ5ABR3</accession>
<organism evidence="1 2">
    <name type="scientific">Tanacetum coccineum</name>
    <dbReference type="NCBI Taxonomy" id="301880"/>
    <lineage>
        <taxon>Eukaryota</taxon>
        <taxon>Viridiplantae</taxon>
        <taxon>Streptophyta</taxon>
        <taxon>Embryophyta</taxon>
        <taxon>Tracheophyta</taxon>
        <taxon>Spermatophyta</taxon>
        <taxon>Magnoliopsida</taxon>
        <taxon>eudicotyledons</taxon>
        <taxon>Gunneridae</taxon>
        <taxon>Pentapetalae</taxon>
        <taxon>asterids</taxon>
        <taxon>campanulids</taxon>
        <taxon>Asterales</taxon>
        <taxon>Asteraceae</taxon>
        <taxon>Asteroideae</taxon>
        <taxon>Anthemideae</taxon>
        <taxon>Anthemidinae</taxon>
        <taxon>Tanacetum</taxon>
    </lineage>
</organism>
<gene>
    <name evidence="1" type="ORF">Tco_0821254</name>
</gene>
<protein>
    <submittedName>
        <fullName evidence="1">Uncharacterized protein</fullName>
    </submittedName>
</protein>
<name>A0ABQ5ABR3_9ASTR</name>
<reference evidence="1" key="2">
    <citation type="submission" date="2022-01" db="EMBL/GenBank/DDBJ databases">
        <authorList>
            <person name="Yamashiro T."/>
            <person name="Shiraishi A."/>
            <person name="Satake H."/>
            <person name="Nakayama K."/>
        </authorList>
    </citation>
    <scope>NUCLEOTIDE SEQUENCE</scope>
</reference>
<sequence length="135" mass="15191">MVLQDEEIIATVKQSFCPKFEKALKEGKCVYISIFGVGDNEGTPSIVDTYSGPILVIHLTTFSSYSVKYDFLNNLPKGYINDICDLGKAMSCVVLATVMKIERESDWCSDTICESEGLDDTYTESLYYPEYLITY</sequence>
<dbReference type="Proteomes" id="UP001151760">
    <property type="component" value="Unassembled WGS sequence"/>
</dbReference>
<proteinExistence type="predicted"/>
<comment type="caution">
    <text evidence="1">The sequence shown here is derived from an EMBL/GenBank/DDBJ whole genome shotgun (WGS) entry which is preliminary data.</text>
</comment>
<evidence type="ECO:0000313" key="2">
    <source>
        <dbReference type="Proteomes" id="UP001151760"/>
    </source>
</evidence>
<dbReference type="EMBL" id="BQNB010012167">
    <property type="protein sequence ID" value="GJT00085.1"/>
    <property type="molecule type" value="Genomic_DNA"/>
</dbReference>
<keyword evidence="2" id="KW-1185">Reference proteome</keyword>